<dbReference type="InterPro" id="IPR019494">
    <property type="entry name" value="FIST_C"/>
</dbReference>
<dbReference type="Pfam" id="PF08495">
    <property type="entry name" value="FIST"/>
    <property type="match status" value="1"/>
</dbReference>
<evidence type="ECO:0000259" key="2">
    <source>
        <dbReference type="SMART" id="SM01204"/>
    </source>
</evidence>
<dbReference type="SMART" id="SM00897">
    <property type="entry name" value="FIST"/>
    <property type="match status" value="1"/>
</dbReference>
<feature type="domain" description="FIST" evidence="1">
    <location>
        <begin position="21"/>
        <end position="199"/>
    </location>
</feature>
<accession>A0ABM5N618</accession>
<dbReference type="InterPro" id="IPR013702">
    <property type="entry name" value="FIST_domain_N"/>
</dbReference>
<dbReference type="PANTHER" id="PTHR40252:SF2">
    <property type="entry name" value="BLR0328 PROTEIN"/>
    <property type="match status" value="1"/>
</dbReference>
<organism evidence="3 4">
    <name type="scientific">Emticicia oligotrophica (strain DSM 17448 / CIP 109782 / MTCC 6937 / GPTSA100-15)</name>
    <dbReference type="NCBI Taxonomy" id="929562"/>
    <lineage>
        <taxon>Bacteria</taxon>
        <taxon>Pseudomonadati</taxon>
        <taxon>Bacteroidota</taxon>
        <taxon>Cytophagia</taxon>
        <taxon>Cytophagales</taxon>
        <taxon>Leadbetterellaceae</taxon>
        <taxon>Emticicia</taxon>
    </lineage>
</organism>
<reference evidence="3 4" key="1">
    <citation type="submission" date="2011-07" db="EMBL/GenBank/DDBJ databases">
        <title>The complete genome of chromosome of Emticicia oligotrophica DSM 17448.</title>
        <authorList>
            <consortium name="US DOE Joint Genome Institute (JGI-PGF)"/>
            <person name="Lucas S."/>
            <person name="Han J."/>
            <person name="Lapidus A."/>
            <person name="Bruce D."/>
            <person name="Goodwin L."/>
            <person name="Pitluck S."/>
            <person name="Peters L."/>
            <person name="Kyrpides N."/>
            <person name="Mavromatis K."/>
            <person name="Ivanova N."/>
            <person name="Ovchinnikova G."/>
            <person name="Teshima H."/>
            <person name="Detter J.C."/>
            <person name="Tapia R."/>
            <person name="Han C."/>
            <person name="Land M."/>
            <person name="Hauser L."/>
            <person name="Markowitz V."/>
            <person name="Cheng J.-F."/>
            <person name="Hugenholtz P."/>
            <person name="Woyke T."/>
            <person name="Wu D."/>
            <person name="Tindall B."/>
            <person name="Pomrenke H."/>
            <person name="Brambilla E."/>
            <person name="Klenk H.-P."/>
            <person name="Eisen J.A."/>
        </authorList>
    </citation>
    <scope>NUCLEOTIDE SEQUENCE [LARGE SCALE GENOMIC DNA]</scope>
    <source>
        <strain evidence="3 4">DSM 17448</strain>
    </source>
</reference>
<gene>
    <name evidence="3" type="ordered locus">Emtol_3838</name>
</gene>
<proteinExistence type="predicted"/>
<keyword evidence="4" id="KW-1185">Reference proteome</keyword>
<evidence type="ECO:0000313" key="4">
    <source>
        <dbReference type="Proteomes" id="UP000002875"/>
    </source>
</evidence>
<evidence type="ECO:0000313" key="3">
    <source>
        <dbReference type="EMBL" id="AFK04964.1"/>
    </source>
</evidence>
<feature type="domain" description="FIST C-domain" evidence="2">
    <location>
        <begin position="200"/>
        <end position="342"/>
    </location>
</feature>
<protein>
    <submittedName>
        <fullName evidence="3">FIST C domain-containing protein</fullName>
    </submittedName>
</protein>
<dbReference type="SMART" id="SM01204">
    <property type="entry name" value="FIST_C"/>
    <property type="match status" value="1"/>
</dbReference>
<dbReference type="Pfam" id="PF10442">
    <property type="entry name" value="FIST_C"/>
    <property type="match status" value="1"/>
</dbReference>
<dbReference type="PANTHER" id="PTHR40252">
    <property type="entry name" value="BLR0328 PROTEIN"/>
    <property type="match status" value="1"/>
</dbReference>
<dbReference type="EMBL" id="CP002961">
    <property type="protein sequence ID" value="AFK04964.1"/>
    <property type="molecule type" value="Genomic_DNA"/>
</dbReference>
<sequence>MYFESIADLTQDSIENLKLSNNYVLVFMAEKTAHEANQLIALLNDNNLKFFGGIYPTLIHNTENYYEGFVLISIPNVEQVVKFSMKDDSSFRRIENLEGIKTAILLMDAMVAETDLLLKKVYGLLNSKINLVGGGAGFMSFEQKPCIFTNEGMFDDGALLILLSSNSKIGVKHGWEVFAGPFIATSTEKNIIKELNWRPAFEVYKEVIESNSNNKFSESQFIDIAKIFPFGIYKEGAEFVVRDPIAINENNEIICISEVPENSTLQILTGDPEKLIDAASEVANQTFQDEGSAACLMVFDCITRVMYLEDQFTEELKAMKDVYSDKLCKIRGVSTLGEIASSGTGFVDFYNKTIVASSIYK</sequence>
<evidence type="ECO:0000259" key="1">
    <source>
        <dbReference type="SMART" id="SM00897"/>
    </source>
</evidence>
<dbReference type="Proteomes" id="UP000002875">
    <property type="component" value="Chromosome"/>
</dbReference>
<dbReference type="RefSeq" id="WP_015030652.1">
    <property type="nucleotide sequence ID" value="NC_018748.1"/>
</dbReference>
<name>A0ABM5N618_EMTOG</name>